<reference evidence="1" key="1">
    <citation type="submission" date="2020-02" db="EMBL/GenBank/DDBJ databases">
        <authorList>
            <person name="Meier V. D."/>
        </authorList>
    </citation>
    <scope>NUCLEOTIDE SEQUENCE</scope>
    <source>
        <strain evidence="1">AVDCRST_MAG84</strain>
    </source>
</reference>
<dbReference type="EMBL" id="CADCTZ010001827">
    <property type="protein sequence ID" value="CAA9422461.1"/>
    <property type="molecule type" value="Genomic_DNA"/>
</dbReference>
<proteinExistence type="predicted"/>
<organism evidence="1">
    <name type="scientific">uncultured Microcoleus sp</name>
    <dbReference type="NCBI Taxonomy" id="259945"/>
    <lineage>
        <taxon>Bacteria</taxon>
        <taxon>Bacillati</taxon>
        <taxon>Cyanobacteriota</taxon>
        <taxon>Cyanophyceae</taxon>
        <taxon>Oscillatoriophycideae</taxon>
        <taxon>Oscillatoriales</taxon>
        <taxon>Microcoleaceae</taxon>
        <taxon>Microcoleus</taxon>
        <taxon>environmental samples</taxon>
    </lineage>
</organism>
<name>A0A6J4PQD2_9CYAN</name>
<dbReference type="AlphaFoldDB" id="A0A6J4PQD2"/>
<sequence>MAEEFPIIVVPEAAYELSKTETMGTKYKFWFDDPSLGPCLYKQSRPNTGEDWAEKIAAELCKLLGLPHAQYELATWRSQRGTVSPSFLPDGGSFIPGNQVLSASAPHRVNIVLNAIADNSVNLPLDWVPPVGIETAVETFVGYLLLDAWIGNTDRQSILDFRF</sequence>
<evidence type="ECO:0000313" key="1">
    <source>
        <dbReference type="EMBL" id="CAA9422461.1"/>
    </source>
</evidence>
<accession>A0A6J4PQD2</accession>
<gene>
    <name evidence="1" type="ORF">AVDCRST_MAG84-7259</name>
</gene>
<protein>
    <submittedName>
        <fullName evidence="1">Uncharacterized protein</fullName>
    </submittedName>
</protein>